<gene>
    <name evidence="1" type="ORF">ALC62_15276</name>
</gene>
<protein>
    <submittedName>
        <fullName evidence="1">Uncharacterized protein</fullName>
    </submittedName>
</protein>
<sequence>MPIIQLINVNTGDTHTLEVSEEDARKVNEDGSWKKQGFSSLFGVSIIIGKYSDKIIDLVVKSIVSSV</sequence>
<dbReference type="AlphaFoldDB" id="A0A151I7L1"/>
<name>A0A151I7L1_9HYME</name>
<keyword evidence="2" id="KW-1185">Reference proteome</keyword>
<reference evidence="1 2" key="1">
    <citation type="submission" date="2016-03" db="EMBL/GenBank/DDBJ databases">
        <title>Cyphomyrmex costatus WGS genome.</title>
        <authorList>
            <person name="Nygaard S."/>
            <person name="Hu H."/>
            <person name="Boomsma J."/>
            <person name="Zhang G."/>
        </authorList>
    </citation>
    <scope>NUCLEOTIDE SEQUENCE [LARGE SCALE GENOMIC DNA]</scope>
    <source>
        <strain evidence="1">MS0001</strain>
        <tissue evidence="1">Whole body</tissue>
    </source>
</reference>
<organism evidence="1 2">
    <name type="scientific">Cyphomyrmex costatus</name>
    <dbReference type="NCBI Taxonomy" id="456900"/>
    <lineage>
        <taxon>Eukaryota</taxon>
        <taxon>Metazoa</taxon>
        <taxon>Ecdysozoa</taxon>
        <taxon>Arthropoda</taxon>
        <taxon>Hexapoda</taxon>
        <taxon>Insecta</taxon>
        <taxon>Pterygota</taxon>
        <taxon>Neoptera</taxon>
        <taxon>Endopterygota</taxon>
        <taxon>Hymenoptera</taxon>
        <taxon>Apocrita</taxon>
        <taxon>Aculeata</taxon>
        <taxon>Formicoidea</taxon>
        <taxon>Formicidae</taxon>
        <taxon>Myrmicinae</taxon>
        <taxon>Cyphomyrmex</taxon>
    </lineage>
</organism>
<dbReference type="EMBL" id="KQ978411">
    <property type="protein sequence ID" value="KYM94103.1"/>
    <property type="molecule type" value="Genomic_DNA"/>
</dbReference>
<evidence type="ECO:0000313" key="1">
    <source>
        <dbReference type="EMBL" id="KYM94103.1"/>
    </source>
</evidence>
<proteinExistence type="predicted"/>
<evidence type="ECO:0000313" key="2">
    <source>
        <dbReference type="Proteomes" id="UP000078542"/>
    </source>
</evidence>
<accession>A0A151I7L1</accession>
<dbReference type="Proteomes" id="UP000078542">
    <property type="component" value="Unassembled WGS sequence"/>
</dbReference>